<comment type="caution">
    <text evidence="2">The sequence shown here is derived from an EMBL/GenBank/DDBJ whole genome shotgun (WGS) entry which is preliminary data.</text>
</comment>
<sequence>MNTISFILFIIGSVVLFLCLCAKHSNFLDIRQIFIQHFCVFKGNILQLIGIFSPILLAIGLTEIKCVDKDILSNLNIILSILTAMFLSVLSILCSFNKEKKMKIIANY</sequence>
<reference evidence="2" key="1">
    <citation type="journal article" date="2021" name="PeerJ">
        <title>Extensive microbial diversity within the chicken gut microbiome revealed by metagenomics and culture.</title>
        <authorList>
            <person name="Gilroy R."/>
            <person name="Ravi A."/>
            <person name="Getino M."/>
            <person name="Pursley I."/>
            <person name="Horton D.L."/>
            <person name="Alikhan N.F."/>
            <person name="Baker D."/>
            <person name="Gharbi K."/>
            <person name="Hall N."/>
            <person name="Watson M."/>
            <person name="Adriaenssens E.M."/>
            <person name="Foster-Nyarko E."/>
            <person name="Jarju S."/>
            <person name="Secka A."/>
            <person name="Antonio M."/>
            <person name="Oren A."/>
            <person name="Chaudhuri R.R."/>
            <person name="La Ragione R."/>
            <person name="Hildebrand F."/>
            <person name="Pallen M.J."/>
        </authorList>
    </citation>
    <scope>NUCLEOTIDE SEQUENCE</scope>
    <source>
        <strain evidence="2">CHK193-4272</strain>
    </source>
</reference>
<keyword evidence="1" id="KW-0472">Membrane</keyword>
<evidence type="ECO:0000313" key="3">
    <source>
        <dbReference type="Proteomes" id="UP000886808"/>
    </source>
</evidence>
<evidence type="ECO:0000256" key="1">
    <source>
        <dbReference type="SAM" id="Phobius"/>
    </source>
</evidence>
<reference evidence="2" key="2">
    <citation type="submission" date="2021-04" db="EMBL/GenBank/DDBJ databases">
        <authorList>
            <person name="Gilroy R."/>
        </authorList>
    </citation>
    <scope>NUCLEOTIDE SEQUENCE</scope>
    <source>
        <strain evidence="2">CHK193-4272</strain>
    </source>
</reference>
<evidence type="ECO:0000313" key="2">
    <source>
        <dbReference type="EMBL" id="HIV61930.1"/>
    </source>
</evidence>
<feature type="transmembrane region" description="Helical" evidence="1">
    <location>
        <begin position="77"/>
        <end position="96"/>
    </location>
</feature>
<protein>
    <submittedName>
        <fullName evidence="2">Uncharacterized protein</fullName>
    </submittedName>
</protein>
<accession>A0A9D1PHK8</accession>
<keyword evidence="1" id="KW-0812">Transmembrane</keyword>
<gene>
    <name evidence="2" type="ORF">H9746_03660</name>
</gene>
<dbReference type="EMBL" id="DXIE01000026">
    <property type="protein sequence ID" value="HIV61930.1"/>
    <property type="molecule type" value="Genomic_DNA"/>
</dbReference>
<keyword evidence="1" id="KW-1133">Transmembrane helix</keyword>
<proteinExistence type="predicted"/>
<dbReference type="Proteomes" id="UP000886808">
    <property type="component" value="Unassembled WGS sequence"/>
</dbReference>
<organism evidence="2 3">
    <name type="scientific">Candidatus Butyricicoccus avistercoris</name>
    <dbReference type="NCBI Taxonomy" id="2838518"/>
    <lineage>
        <taxon>Bacteria</taxon>
        <taxon>Bacillati</taxon>
        <taxon>Bacillota</taxon>
        <taxon>Clostridia</taxon>
        <taxon>Eubacteriales</taxon>
        <taxon>Butyricicoccaceae</taxon>
        <taxon>Butyricicoccus</taxon>
    </lineage>
</organism>
<dbReference type="AlphaFoldDB" id="A0A9D1PHK8"/>
<name>A0A9D1PHK8_9FIRM</name>
<feature type="transmembrane region" description="Helical" evidence="1">
    <location>
        <begin position="6"/>
        <end position="22"/>
    </location>
</feature>
<feature type="transmembrane region" description="Helical" evidence="1">
    <location>
        <begin position="34"/>
        <end position="57"/>
    </location>
</feature>